<dbReference type="Gene3D" id="2.160.20.10">
    <property type="entry name" value="Single-stranded right-handed beta-helix, Pectin lyase-like"/>
    <property type="match status" value="1"/>
</dbReference>
<dbReference type="InterPro" id="IPR011050">
    <property type="entry name" value="Pectin_lyase_fold/virulence"/>
</dbReference>
<dbReference type="InterPro" id="IPR003961">
    <property type="entry name" value="FN3_dom"/>
</dbReference>
<dbReference type="InterPro" id="IPR033427">
    <property type="entry name" value="DUF5123"/>
</dbReference>
<dbReference type="InterPro" id="IPR012334">
    <property type="entry name" value="Pectin_lyas_fold"/>
</dbReference>
<evidence type="ECO:0000259" key="2">
    <source>
        <dbReference type="PROSITE" id="PS50853"/>
    </source>
</evidence>
<dbReference type="Gene3D" id="2.60.40.10">
    <property type="entry name" value="Immunoglobulins"/>
    <property type="match status" value="1"/>
</dbReference>
<dbReference type="SUPFAM" id="SSF49265">
    <property type="entry name" value="Fibronectin type III"/>
    <property type="match status" value="1"/>
</dbReference>
<feature type="chain" id="PRO_5046395369" evidence="1">
    <location>
        <begin position="23"/>
        <end position="511"/>
    </location>
</feature>
<dbReference type="RefSeq" id="WP_341693674.1">
    <property type="nucleotide sequence ID" value="NZ_JBBYHS010000014.1"/>
</dbReference>
<dbReference type="CDD" id="cd00063">
    <property type="entry name" value="FN3"/>
    <property type="match status" value="1"/>
</dbReference>
<protein>
    <submittedName>
        <fullName evidence="3">DUF5123 domain-containing protein</fullName>
    </submittedName>
</protein>
<dbReference type="PROSITE" id="PS51257">
    <property type="entry name" value="PROKAR_LIPOPROTEIN"/>
    <property type="match status" value="1"/>
</dbReference>
<evidence type="ECO:0000313" key="3">
    <source>
        <dbReference type="EMBL" id="MEL1254924.1"/>
    </source>
</evidence>
<dbReference type="Proteomes" id="UP001485226">
    <property type="component" value="Unassembled WGS sequence"/>
</dbReference>
<dbReference type="Pfam" id="PF16318">
    <property type="entry name" value="DUF4957"/>
    <property type="match status" value="1"/>
</dbReference>
<dbReference type="PROSITE" id="PS50853">
    <property type="entry name" value="FN3"/>
    <property type="match status" value="1"/>
</dbReference>
<feature type="signal peptide" evidence="1">
    <location>
        <begin position="1"/>
        <end position="22"/>
    </location>
</feature>
<dbReference type="Pfam" id="PF17161">
    <property type="entry name" value="DUF5123"/>
    <property type="match status" value="1"/>
</dbReference>
<evidence type="ECO:0000313" key="4">
    <source>
        <dbReference type="Proteomes" id="UP001485226"/>
    </source>
</evidence>
<dbReference type="SMART" id="SM00060">
    <property type="entry name" value="FN3"/>
    <property type="match status" value="2"/>
</dbReference>
<keyword evidence="1" id="KW-0732">Signal</keyword>
<accession>A0ABU9IR46</accession>
<dbReference type="InterPro" id="IPR013783">
    <property type="entry name" value="Ig-like_fold"/>
</dbReference>
<keyword evidence="4" id="KW-1185">Reference proteome</keyword>
<dbReference type="InterPro" id="IPR032530">
    <property type="entry name" value="DUF4957"/>
</dbReference>
<dbReference type="SUPFAM" id="SSF51126">
    <property type="entry name" value="Pectin lyase-like"/>
    <property type="match status" value="1"/>
</dbReference>
<proteinExistence type="predicted"/>
<sequence>MKIKNILKGLMALLLLTFSTIGCEGYNEALLDDLGNTREFSPIGLTAVVRNQTFVELNWTTKENVDHYVVEFSEDDPNFTTIYKTVEVLASQLPVRVQLEGEVLYSIRVKAVTPGLEDSKWVVTQANTLSEQIFLPVVPGDIQAKQATLRWTPNSTVTHIFLNPGSISHLITAEEKATGVATITGLSAETPYTATLYNATKKRGVQEFTTGIDIGTGILVTPTDDLLKMIADAASGAVLVLEAGDYTSQTGLVKLTKSITLRGLRTYDKPKVKINFDLGSTVANFSLIDMDMTGGGLSGALITTTSNAQYNDLLISNCNIHDFASNPLFYASVAAAKIKSFTLENSIVKNVVTSADLIDFRASYGENIVLKNSTFDTCSARDFIREDNGAAATLSGTGLTTNVSIDKCTLYNLTATRIFYVRFASNELASTNTLFVGTNAVYGNQSATDVPSFTNNNYFTAPNLNAGVAANKPDTAGTTLDPQFVNAATGDFTIKNQALLDRKVGDPRWIK</sequence>
<comment type="caution">
    <text evidence="3">The sequence shown here is derived from an EMBL/GenBank/DDBJ whole genome shotgun (WGS) entry which is preliminary data.</text>
</comment>
<organism evidence="3 4">
    <name type="scientific">Flavobacterium calami</name>
    <dbReference type="NCBI Taxonomy" id="3139144"/>
    <lineage>
        <taxon>Bacteria</taxon>
        <taxon>Pseudomonadati</taxon>
        <taxon>Bacteroidota</taxon>
        <taxon>Flavobacteriia</taxon>
        <taxon>Flavobacteriales</taxon>
        <taxon>Flavobacteriaceae</taxon>
        <taxon>Flavobacterium</taxon>
    </lineage>
</organism>
<evidence type="ECO:0000256" key="1">
    <source>
        <dbReference type="SAM" id="SignalP"/>
    </source>
</evidence>
<reference evidence="3 4" key="1">
    <citation type="submission" date="2024-04" db="EMBL/GenBank/DDBJ databases">
        <title>Flavobacterium sp. DGU38 16S ribosomal RNA gene Genome sequencing and assembly.</title>
        <authorList>
            <person name="Park S."/>
        </authorList>
    </citation>
    <scope>NUCLEOTIDE SEQUENCE [LARGE SCALE GENOMIC DNA]</scope>
    <source>
        <strain evidence="3 4">DGU38</strain>
    </source>
</reference>
<feature type="domain" description="Fibronectin type-III" evidence="2">
    <location>
        <begin position="41"/>
        <end position="132"/>
    </location>
</feature>
<name>A0ABU9IR46_9FLAO</name>
<dbReference type="EMBL" id="JBBYHS010000014">
    <property type="protein sequence ID" value="MEL1254924.1"/>
    <property type="molecule type" value="Genomic_DNA"/>
</dbReference>
<dbReference type="InterPro" id="IPR036116">
    <property type="entry name" value="FN3_sf"/>
</dbReference>
<gene>
    <name evidence="3" type="ORF">AAEO57_14125</name>
</gene>